<gene>
    <name evidence="1" type="ORF">A4X03_0g5050</name>
</gene>
<reference evidence="1" key="1">
    <citation type="submission" date="2016-04" db="EMBL/GenBank/DDBJ databases">
        <authorList>
            <person name="Nguyen H.D."/>
            <person name="Kesanakurti P."/>
            <person name="Cullis J."/>
            <person name="Levesque C.A."/>
            <person name="Hambleton S."/>
        </authorList>
    </citation>
    <scope>NUCLEOTIDE SEQUENCE</scope>
    <source>
        <strain evidence="1">DAOMC 238032</strain>
    </source>
</reference>
<name>A0A8T8T8Q4_9BASI</name>
<evidence type="ECO:0000313" key="2">
    <source>
        <dbReference type="Proteomes" id="UP000077671"/>
    </source>
</evidence>
<accession>A0A8T8T8Q4</accession>
<dbReference type="EMBL" id="LWDD02000753">
    <property type="protein sequence ID" value="KAE8256794.1"/>
    <property type="molecule type" value="Genomic_DNA"/>
</dbReference>
<protein>
    <submittedName>
        <fullName evidence="1">Uncharacterized protein</fullName>
    </submittedName>
</protein>
<comment type="caution">
    <text evidence="1">The sequence shown here is derived from an EMBL/GenBank/DDBJ whole genome shotgun (WGS) entry which is preliminary data.</text>
</comment>
<organism evidence="1 2">
    <name type="scientific">Tilletia caries</name>
    <name type="common">wheat bunt fungus</name>
    <dbReference type="NCBI Taxonomy" id="13290"/>
    <lineage>
        <taxon>Eukaryota</taxon>
        <taxon>Fungi</taxon>
        <taxon>Dikarya</taxon>
        <taxon>Basidiomycota</taxon>
        <taxon>Ustilaginomycotina</taxon>
        <taxon>Exobasidiomycetes</taxon>
        <taxon>Tilletiales</taxon>
        <taxon>Tilletiaceae</taxon>
        <taxon>Tilletia</taxon>
    </lineage>
</organism>
<sequence length="69" mass="7898">MCRSVVEWFLCRRCAERPTHHRTRLVTCPNHRRCGGSFIDHSIVATAPLCFECIEALRSSPSDGHDSER</sequence>
<reference evidence="1" key="2">
    <citation type="journal article" date="2019" name="IMA Fungus">
        <title>Genome sequencing and comparison of five Tilletia species to identify candidate genes for the detection of regulated species infecting wheat.</title>
        <authorList>
            <person name="Nguyen H.D.T."/>
            <person name="Sultana T."/>
            <person name="Kesanakurti P."/>
            <person name="Hambleton S."/>
        </authorList>
    </citation>
    <scope>NUCLEOTIDE SEQUENCE</scope>
    <source>
        <strain evidence="1">DAOMC 238032</strain>
    </source>
</reference>
<proteinExistence type="predicted"/>
<dbReference type="Proteomes" id="UP000077671">
    <property type="component" value="Unassembled WGS sequence"/>
</dbReference>
<evidence type="ECO:0000313" key="1">
    <source>
        <dbReference type="EMBL" id="KAE8256794.1"/>
    </source>
</evidence>
<dbReference type="AlphaFoldDB" id="A0A8T8T8Q4"/>